<organism evidence="1 2">
    <name type="scientific">Trichinella nelsoni</name>
    <dbReference type="NCBI Taxonomy" id="6336"/>
    <lineage>
        <taxon>Eukaryota</taxon>
        <taxon>Metazoa</taxon>
        <taxon>Ecdysozoa</taxon>
        <taxon>Nematoda</taxon>
        <taxon>Enoplea</taxon>
        <taxon>Dorylaimia</taxon>
        <taxon>Trichinellida</taxon>
        <taxon>Trichinellidae</taxon>
        <taxon>Trichinella</taxon>
    </lineage>
</organism>
<evidence type="ECO:0000313" key="1">
    <source>
        <dbReference type="EMBL" id="KRX27619.1"/>
    </source>
</evidence>
<evidence type="ECO:0000313" key="2">
    <source>
        <dbReference type="Proteomes" id="UP000054630"/>
    </source>
</evidence>
<accession>A0A0V0SMS5</accession>
<proteinExistence type="predicted"/>
<keyword evidence="2" id="KW-1185">Reference proteome</keyword>
<dbReference type="OrthoDB" id="10603667at2759"/>
<protein>
    <submittedName>
        <fullName evidence="1">Uncharacterized protein</fullName>
    </submittedName>
</protein>
<dbReference type="AlphaFoldDB" id="A0A0V0SMS5"/>
<sequence>MSKIRQDRRSQVTFLLMTDSNFSHFEQLSFRLSSVSHEQATNTFFQLIPYQHIIYIYIHNEMKRGKGGLREGTLVENKRIEIKPQLRLKLTMKSDERAKLLSSLAEQMKKRDNDSTAQLLPPPLFSSDASNFFVRLFTR</sequence>
<name>A0A0V0SMS5_9BILA</name>
<gene>
    <name evidence="1" type="ORF">T07_7875</name>
</gene>
<dbReference type="Proteomes" id="UP000054630">
    <property type="component" value="Unassembled WGS sequence"/>
</dbReference>
<reference evidence="1 2" key="1">
    <citation type="submission" date="2015-01" db="EMBL/GenBank/DDBJ databases">
        <title>Evolution of Trichinella species and genotypes.</title>
        <authorList>
            <person name="Korhonen P.K."/>
            <person name="Edoardo P."/>
            <person name="Giuseppe L.R."/>
            <person name="Gasser R.B."/>
        </authorList>
    </citation>
    <scope>NUCLEOTIDE SEQUENCE [LARGE SCALE GENOMIC DNA]</scope>
    <source>
        <strain evidence="1">ISS37</strain>
    </source>
</reference>
<dbReference type="EMBL" id="JYDL01000002">
    <property type="protein sequence ID" value="KRX27619.1"/>
    <property type="molecule type" value="Genomic_DNA"/>
</dbReference>
<comment type="caution">
    <text evidence="1">The sequence shown here is derived from an EMBL/GenBank/DDBJ whole genome shotgun (WGS) entry which is preliminary data.</text>
</comment>